<dbReference type="PATRIC" id="fig|59750.3.peg.2762"/>
<dbReference type="Proteomes" id="UP000070612">
    <property type="component" value="Unassembled WGS sequence"/>
</dbReference>
<comment type="caution">
    <text evidence="1">The sequence shown here is derived from an EMBL/GenBank/DDBJ whole genome shotgun (WGS) entry which is preliminary data.</text>
</comment>
<evidence type="ECO:0008006" key="3">
    <source>
        <dbReference type="Google" id="ProtNLM"/>
    </source>
</evidence>
<sequence>MAYTVSKVRNSKPDLLNAASGDAEQSALRVDAQITQGREQMDTLREDWIGTASDAAGKQYGELIGYQQTYRDQLRALKKVLAERGPKLVELRSQLDTAVNDAEGRWDVADDGSVSPGFWLAWYVFTNPAEALRIEAMRIEIECNIKLLLAQFEAEDLATGNAIRQIGRELA</sequence>
<gene>
    <name evidence="1" type="ORF">AFM11_04430</name>
</gene>
<name>A0A132PTV7_9MYCO</name>
<reference evidence="1 2" key="1">
    <citation type="submission" date="2015-07" db="EMBL/GenBank/DDBJ databases">
        <title>A draft genome sequence of Mycobacterium wolinskyi.</title>
        <authorList>
            <person name="de Man T.J."/>
            <person name="Perry K.A."/>
            <person name="Coulliette A.D."/>
            <person name="Jensen B."/>
            <person name="Toney N.C."/>
            <person name="Limbago B.M."/>
            <person name="Noble-Wang J."/>
        </authorList>
    </citation>
    <scope>NUCLEOTIDE SEQUENCE [LARGE SCALE GENOMIC DNA]</scope>
    <source>
        <strain evidence="1 2">CDC_01</strain>
    </source>
</reference>
<dbReference type="SUPFAM" id="SSF140453">
    <property type="entry name" value="EsxAB dimer-like"/>
    <property type="match status" value="1"/>
</dbReference>
<keyword evidence="2" id="KW-1185">Reference proteome</keyword>
<protein>
    <recommendedName>
        <fullName evidence="3">DUF5082 domain-containing protein</fullName>
    </recommendedName>
</protein>
<evidence type="ECO:0000313" key="2">
    <source>
        <dbReference type="Proteomes" id="UP000070612"/>
    </source>
</evidence>
<dbReference type="Pfam" id="PF06013">
    <property type="entry name" value="WXG100"/>
    <property type="match status" value="1"/>
</dbReference>
<dbReference type="InterPro" id="IPR010310">
    <property type="entry name" value="T7SS_ESAT-6-like"/>
</dbReference>
<organism evidence="1 2">
    <name type="scientific">Mycolicibacterium wolinskyi</name>
    <dbReference type="NCBI Taxonomy" id="59750"/>
    <lineage>
        <taxon>Bacteria</taxon>
        <taxon>Bacillati</taxon>
        <taxon>Actinomycetota</taxon>
        <taxon>Actinomycetes</taxon>
        <taxon>Mycobacteriales</taxon>
        <taxon>Mycobacteriaceae</taxon>
        <taxon>Mycolicibacterium</taxon>
    </lineage>
</organism>
<dbReference type="AlphaFoldDB" id="A0A132PTV7"/>
<dbReference type="EMBL" id="LGTW01000002">
    <property type="protein sequence ID" value="KWX25704.1"/>
    <property type="molecule type" value="Genomic_DNA"/>
</dbReference>
<dbReference type="Gene3D" id="1.10.287.1060">
    <property type="entry name" value="ESAT-6-like"/>
    <property type="match status" value="1"/>
</dbReference>
<dbReference type="InterPro" id="IPR036689">
    <property type="entry name" value="ESAT-6-like_sf"/>
</dbReference>
<dbReference type="STRING" id="59750.AWC31_20715"/>
<accession>A0A132PTV7</accession>
<proteinExistence type="predicted"/>
<evidence type="ECO:0000313" key="1">
    <source>
        <dbReference type="EMBL" id="KWX25704.1"/>
    </source>
</evidence>